<dbReference type="EMBL" id="JAACJP010000045">
    <property type="protein sequence ID" value="KAF5371819.1"/>
    <property type="molecule type" value="Genomic_DNA"/>
</dbReference>
<protein>
    <submittedName>
        <fullName evidence="2">Uncharacterized protein</fullName>
    </submittedName>
</protein>
<sequence>MTCSDQAPRFARRWRDCNRASAPLYNSEAEEDEWRTTTLGLLSRAHTLGAISDISFEVVESKYADIAFELEGETFKWRWETCFLGHKASAEIISKHLIFPLISLNHMAFSSPLAVSELSDADVEQAVDKVGRTARRSVDTHIKNAISKPRMASALRRMTAMFNFIPDLPPVISTAEKPDLQVAQPKARLPSPVTTSTVNIPPHVKETPPDVEPVDADFSDSRKPPIQVDSATESEGDDSILVDDDQALGDPSSSRATPPISRLVPLSRNSPVPRVSPGPSTSKGPGPGPGSDSDSSPVRPPKKLKTPAKGSSSDDDSEEERRRRVAQLKSGGGSGGGIRGTRQPIKRGGKRF</sequence>
<evidence type="ECO:0000256" key="1">
    <source>
        <dbReference type="SAM" id="MobiDB-lite"/>
    </source>
</evidence>
<comment type="caution">
    <text evidence="2">The sequence shown here is derived from an EMBL/GenBank/DDBJ whole genome shotgun (WGS) entry which is preliminary data.</text>
</comment>
<evidence type="ECO:0000313" key="2">
    <source>
        <dbReference type="EMBL" id="KAF5371819.1"/>
    </source>
</evidence>
<name>A0A8H5GVK6_9AGAR</name>
<reference evidence="2 3" key="1">
    <citation type="journal article" date="2020" name="ISME J.">
        <title>Uncovering the hidden diversity of litter-decomposition mechanisms in mushroom-forming fungi.</title>
        <authorList>
            <person name="Floudas D."/>
            <person name="Bentzer J."/>
            <person name="Ahren D."/>
            <person name="Johansson T."/>
            <person name="Persson P."/>
            <person name="Tunlid A."/>
        </authorList>
    </citation>
    <scope>NUCLEOTIDE SEQUENCE [LARGE SCALE GENOMIC DNA]</scope>
    <source>
        <strain evidence="2 3">CBS 661.87</strain>
    </source>
</reference>
<dbReference type="OrthoDB" id="3184250at2759"/>
<keyword evidence="3" id="KW-1185">Reference proteome</keyword>
<dbReference type="Proteomes" id="UP000565441">
    <property type="component" value="Unassembled WGS sequence"/>
</dbReference>
<feature type="compositionally biased region" description="Low complexity" evidence="1">
    <location>
        <begin position="275"/>
        <end position="297"/>
    </location>
</feature>
<feature type="compositionally biased region" description="Acidic residues" evidence="1">
    <location>
        <begin position="232"/>
        <end position="247"/>
    </location>
</feature>
<feature type="compositionally biased region" description="Gly residues" evidence="1">
    <location>
        <begin position="330"/>
        <end position="339"/>
    </location>
</feature>
<proteinExistence type="predicted"/>
<gene>
    <name evidence="2" type="ORF">D9615_009553</name>
</gene>
<dbReference type="AlphaFoldDB" id="A0A8H5GVK6"/>
<organism evidence="2 3">
    <name type="scientific">Tricholomella constricta</name>
    <dbReference type="NCBI Taxonomy" id="117010"/>
    <lineage>
        <taxon>Eukaryota</taxon>
        <taxon>Fungi</taxon>
        <taxon>Dikarya</taxon>
        <taxon>Basidiomycota</taxon>
        <taxon>Agaricomycotina</taxon>
        <taxon>Agaricomycetes</taxon>
        <taxon>Agaricomycetidae</taxon>
        <taxon>Agaricales</taxon>
        <taxon>Tricholomatineae</taxon>
        <taxon>Lyophyllaceae</taxon>
        <taxon>Tricholomella</taxon>
    </lineage>
</organism>
<evidence type="ECO:0000313" key="3">
    <source>
        <dbReference type="Proteomes" id="UP000565441"/>
    </source>
</evidence>
<accession>A0A8H5GVK6</accession>
<feature type="region of interest" description="Disordered" evidence="1">
    <location>
        <begin position="182"/>
        <end position="352"/>
    </location>
</feature>